<comment type="caution">
    <text evidence="1">The sequence shown here is derived from an EMBL/GenBank/DDBJ whole genome shotgun (WGS) entry which is preliminary data.</text>
</comment>
<dbReference type="SUPFAM" id="SSF48452">
    <property type="entry name" value="TPR-like"/>
    <property type="match status" value="1"/>
</dbReference>
<reference evidence="2" key="1">
    <citation type="journal article" date="2019" name="Int. J. Syst. Evol. Microbiol.">
        <title>The Global Catalogue of Microorganisms (GCM) 10K type strain sequencing project: providing services to taxonomists for standard genome sequencing and annotation.</title>
        <authorList>
            <consortium name="The Broad Institute Genomics Platform"/>
            <consortium name="The Broad Institute Genome Sequencing Center for Infectious Disease"/>
            <person name="Wu L."/>
            <person name="Ma J."/>
        </authorList>
    </citation>
    <scope>NUCLEOTIDE SEQUENCE [LARGE SCALE GENOMIC DNA]</scope>
    <source>
        <strain evidence="2">CGMCC 4.1469</strain>
    </source>
</reference>
<evidence type="ECO:0000313" key="1">
    <source>
        <dbReference type="EMBL" id="MFC5887255.1"/>
    </source>
</evidence>
<dbReference type="RefSeq" id="WP_313761575.1">
    <property type="nucleotide sequence ID" value="NZ_BAAAVH010000077.1"/>
</dbReference>
<dbReference type="EMBL" id="JBHSOD010000024">
    <property type="protein sequence ID" value="MFC5887255.1"/>
    <property type="molecule type" value="Genomic_DNA"/>
</dbReference>
<organism evidence="1 2">
    <name type="scientific">Kitasatospora aburaviensis</name>
    <dbReference type="NCBI Taxonomy" id="67265"/>
    <lineage>
        <taxon>Bacteria</taxon>
        <taxon>Bacillati</taxon>
        <taxon>Actinomycetota</taxon>
        <taxon>Actinomycetes</taxon>
        <taxon>Kitasatosporales</taxon>
        <taxon>Streptomycetaceae</taxon>
        <taxon>Kitasatospora</taxon>
    </lineage>
</organism>
<evidence type="ECO:0000313" key="2">
    <source>
        <dbReference type="Proteomes" id="UP001596067"/>
    </source>
</evidence>
<gene>
    <name evidence="1" type="ORF">ACFP0N_20005</name>
</gene>
<dbReference type="Gene3D" id="1.25.40.10">
    <property type="entry name" value="Tetratricopeptide repeat domain"/>
    <property type="match status" value="1"/>
</dbReference>
<sequence length="414" mass="45586">MGVLIQLCDEAGIERPRLDADQLGHWETDRQPRARTIDLLCRLYRTDATTLGLAGDYRSDAEVISVPRHPGPGNRAEASVRPSTSEGLWQTWSDPLTSALDSTRRAVERTLAATTVGPTQLELLDERVMSLRHEYVFTPPMAMLGRLLADLEEIRLHAVERQPAGVQVRLSEMTAVVATLIADALMKLGRLDDSERWYGTARMAADDCGNVQIRARVRVQAAMLPYYYGPMERAAELARQARLLNRGRPTATGAFAAAAEARALARLGRTAEAHMAIGQAQALFEQCDQGDPEDAWAFPERRLFLYLSGAHTFLGETGQARAAQHRALGLYPDRTGIDPALLRLEEAICLIKERSLTEGCQLAGHTYLQVPEAHRTEILGSRARAVIDILPARVRSTRAVRELGEILALPSGTT</sequence>
<keyword evidence="2" id="KW-1185">Reference proteome</keyword>
<dbReference type="Proteomes" id="UP001596067">
    <property type="component" value="Unassembled WGS sequence"/>
</dbReference>
<proteinExistence type="predicted"/>
<accession>A0ABW1EZX8</accession>
<dbReference type="InterPro" id="IPR011990">
    <property type="entry name" value="TPR-like_helical_dom_sf"/>
</dbReference>
<protein>
    <submittedName>
        <fullName evidence="1">XRE family transcriptional regulator</fullName>
    </submittedName>
</protein>
<name>A0ABW1EZX8_9ACTN</name>